<dbReference type="CDD" id="cd06529">
    <property type="entry name" value="S24_LexA-like"/>
    <property type="match status" value="1"/>
</dbReference>
<dbReference type="Pfam" id="PF13443">
    <property type="entry name" value="HTH_26"/>
    <property type="match status" value="1"/>
</dbReference>
<name>A0A0W0TU71_LEGER</name>
<dbReference type="Pfam" id="PF00717">
    <property type="entry name" value="Peptidase_S24"/>
    <property type="match status" value="1"/>
</dbReference>
<dbReference type="InterPro" id="IPR015927">
    <property type="entry name" value="Peptidase_S24_S26A/B/C"/>
</dbReference>
<dbReference type="AlphaFoldDB" id="A0A0W0TU71"/>
<dbReference type="GO" id="GO:0003677">
    <property type="term" value="F:DNA binding"/>
    <property type="evidence" value="ECO:0007669"/>
    <property type="project" value="InterPro"/>
</dbReference>
<evidence type="ECO:0000313" key="2">
    <source>
        <dbReference type="EMBL" id="KTC99207.1"/>
    </source>
</evidence>
<dbReference type="InterPro" id="IPR039418">
    <property type="entry name" value="LexA-like"/>
</dbReference>
<accession>A0A0W0TU71</accession>
<gene>
    <name evidence="2" type="ORF">Lery_0555</name>
</gene>
<reference evidence="2 3" key="1">
    <citation type="submission" date="2015-11" db="EMBL/GenBank/DDBJ databases">
        <title>Genomic analysis of 38 Legionella species identifies large and diverse effector repertoires.</title>
        <authorList>
            <person name="Burstein D."/>
            <person name="Amaro F."/>
            <person name="Zusman T."/>
            <person name="Lifshitz Z."/>
            <person name="Cohen O."/>
            <person name="Gilbert J.A."/>
            <person name="Pupko T."/>
            <person name="Shuman H.A."/>
            <person name="Segal G."/>
        </authorList>
    </citation>
    <scope>NUCLEOTIDE SEQUENCE [LARGE SCALE GENOMIC DNA]</scope>
    <source>
        <strain evidence="2 3">SE-32A-C8</strain>
    </source>
</reference>
<comment type="caution">
    <text evidence="2">The sequence shown here is derived from an EMBL/GenBank/DDBJ whole genome shotgun (WGS) entry which is preliminary data.</text>
</comment>
<dbReference type="Gene3D" id="1.10.260.40">
    <property type="entry name" value="lambda repressor-like DNA-binding domains"/>
    <property type="match status" value="1"/>
</dbReference>
<dbReference type="RefSeq" id="WP_058525734.1">
    <property type="nucleotide sequence ID" value="NZ_CAAAHY010000064.1"/>
</dbReference>
<feature type="domain" description="HTH cro/C1-type" evidence="1">
    <location>
        <begin position="32"/>
        <end position="75"/>
    </location>
</feature>
<dbReference type="InterPro" id="IPR036286">
    <property type="entry name" value="LexA/Signal_pep-like_sf"/>
</dbReference>
<dbReference type="SUPFAM" id="SSF51306">
    <property type="entry name" value="LexA/Signal peptidase"/>
    <property type="match status" value="1"/>
</dbReference>
<organism evidence="2 3">
    <name type="scientific">Legionella erythra</name>
    <dbReference type="NCBI Taxonomy" id="448"/>
    <lineage>
        <taxon>Bacteria</taxon>
        <taxon>Pseudomonadati</taxon>
        <taxon>Pseudomonadota</taxon>
        <taxon>Gammaproteobacteria</taxon>
        <taxon>Legionellales</taxon>
        <taxon>Legionellaceae</taxon>
        <taxon>Legionella</taxon>
    </lineage>
</organism>
<dbReference type="Proteomes" id="UP000054773">
    <property type="component" value="Unassembled WGS sequence"/>
</dbReference>
<dbReference type="InterPro" id="IPR010982">
    <property type="entry name" value="Lambda_DNA-bd_dom_sf"/>
</dbReference>
<dbReference type="SUPFAM" id="SSF47413">
    <property type="entry name" value="lambda repressor-like DNA-binding domains"/>
    <property type="match status" value="1"/>
</dbReference>
<dbReference type="PATRIC" id="fig|448.7.peg.578"/>
<proteinExistence type="predicted"/>
<dbReference type="InterPro" id="IPR001387">
    <property type="entry name" value="Cro/C1-type_HTH"/>
</dbReference>
<dbReference type="SMART" id="SM00530">
    <property type="entry name" value="HTH_XRE"/>
    <property type="match status" value="1"/>
</dbReference>
<protein>
    <submittedName>
        <fullName evidence="2">Peptidase, S24 family</fullName>
    </submittedName>
</protein>
<evidence type="ECO:0000313" key="3">
    <source>
        <dbReference type="Proteomes" id="UP000054773"/>
    </source>
</evidence>
<sequence length="227" mass="25930">MEIEELDLDHEQRCAIAQNLSELMAIRNTTETKVAQELNIPVMTVRRLLSGETTDPRVYTLKTLADYFSVTVDTLLAPNSKINPNHLNHHSRPTFVPVFDWETAKHAGSLNLKKWKVWLPITIEQSQGLGAHAFALESRPSMYPRYSQGTVFVFDPELTPSDGDLVLVNLRENNELTLRSLYIDPPEWELHPINQGAPILKFDKNAHEIVAVVFLTLFFNRKRRSQG</sequence>
<dbReference type="STRING" id="448.Lery_0555"/>
<keyword evidence="3" id="KW-1185">Reference proteome</keyword>
<dbReference type="Gene3D" id="2.10.109.10">
    <property type="entry name" value="Umud Fragment, subunit A"/>
    <property type="match status" value="1"/>
</dbReference>
<dbReference type="EMBL" id="LNYA01000005">
    <property type="protein sequence ID" value="KTC99207.1"/>
    <property type="molecule type" value="Genomic_DNA"/>
</dbReference>
<evidence type="ECO:0000259" key="1">
    <source>
        <dbReference type="PROSITE" id="PS50943"/>
    </source>
</evidence>
<dbReference type="PROSITE" id="PS50943">
    <property type="entry name" value="HTH_CROC1"/>
    <property type="match status" value="1"/>
</dbReference>